<dbReference type="Proteomes" id="UP000680679">
    <property type="component" value="Chromosome"/>
</dbReference>
<name>A0ABN6G8L9_9GAMM</name>
<feature type="domain" description="N-acetyltransferase" evidence="1">
    <location>
        <begin position="1"/>
        <end position="136"/>
    </location>
</feature>
<dbReference type="EMBL" id="AP024563">
    <property type="protein sequence ID" value="BCU05747.1"/>
    <property type="molecule type" value="Genomic_DNA"/>
</dbReference>
<proteinExistence type="predicted"/>
<evidence type="ECO:0000313" key="3">
    <source>
        <dbReference type="Proteomes" id="UP000680679"/>
    </source>
</evidence>
<dbReference type="InterPro" id="IPR000182">
    <property type="entry name" value="GNAT_dom"/>
</dbReference>
<dbReference type="SUPFAM" id="SSF55729">
    <property type="entry name" value="Acyl-CoA N-acyltransferases (Nat)"/>
    <property type="match status" value="1"/>
</dbReference>
<dbReference type="InterPro" id="IPR016181">
    <property type="entry name" value="Acyl_CoA_acyltransferase"/>
</dbReference>
<dbReference type="Gene3D" id="3.40.630.30">
    <property type="match status" value="1"/>
</dbReference>
<organism evidence="2 3">
    <name type="scientific">Allochromatium tepidum</name>
    <dbReference type="NCBI Taxonomy" id="553982"/>
    <lineage>
        <taxon>Bacteria</taxon>
        <taxon>Pseudomonadati</taxon>
        <taxon>Pseudomonadota</taxon>
        <taxon>Gammaproteobacteria</taxon>
        <taxon>Chromatiales</taxon>
        <taxon>Chromatiaceae</taxon>
        <taxon>Allochromatium</taxon>
    </lineage>
</organism>
<evidence type="ECO:0000313" key="2">
    <source>
        <dbReference type="EMBL" id="BCU05747.1"/>
    </source>
</evidence>
<dbReference type="PROSITE" id="PS51186">
    <property type="entry name" value="GNAT"/>
    <property type="match status" value="1"/>
</dbReference>
<evidence type="ECO:0000259" key="1">
    <source>
        <dbReference type="PROSITE" id="PS51186"/>
    </source>
</evidence>
<gene>
    <name evidence="2" type="ORF">Atep_04240</name>
</gene>
<dbReference type="CDD" id="cd04301">
    <property type="entry name" value="NAT_SF"/>
    <property type="match status" value="1"/>
</dbReference>
<dbReference type="RefSeq" id="WP_213380013.1">
    <property type="nucleotide sequence ID" value="NZ_AP024563.1"/>
</dbReference>
<protein>
    <recommendedName>
        <fullName evidence="1">N-acetyltransferase domain-containing protein</fullName>
    </recommendedName>
</protein>
<dbReference type="Pfam" id="PF00583">
    <property type="entry name" value="Acetyltransf_1"/>
    <property type="match status" value="1"/>
</dbReference>
<sequence>MATRLVGMAPWRDLGFTSEGLERYLRRQDPCLRRYALCRADALIGVIAVRAHWLRGSYLELLAVFEEAQGEGVGSGIMEWLMAEGARVGANLWATVSASNQRARRFYERHGFVPIGEIPDLVQDGCTEILLRRPLI</sequence>
<keyword evidence="3" id="KW-1185">Reference proteome</keyword>
<accession>A0ABN6G8L9</accession>
<reference evidence="2 3" key="1">
    <citation type="submission" date="2021-04" db="EMBL/GenBank/DDBJ databases">
        <title>Complete genome sequencing of Allochromatium tepidum strain NZ.</title>
        <authorList>
            <person name="Tsukatani Y."/>
            <person name="Mori H."/>
        </authorList>
    </citation>
    <scope>NUCLEOTIDE SEQUENCE [LARGE SCALE GENOMIC DNA]</scope>
    <source>
        <strain evidence="2 3">NZ</strain>
    </source>
</reference>